<evidence type="ECO:0000259" key="5">
    <source>
        <dbReference type="PROSITE" id="PS50977"/>
    </source>
</evidence>
<protein>
    <submittedName>
        <fullName evidence="6">TetR/AcrR family transcriptional regulator</fullName>
    </submittedName>
</protein>
<feature type="domain" description="HTH tetR-type" evidence="5">
    <location>
        <begin position="7"/>
        <end position="67"/>
    </location>
</feature>
<dbReference type="KEGG" id="dez:DKM44_08685"/>
<keyword evidence="1" id="KW-0805">Transcription regulation</keyword>
<dbReference type="PROSITE" id="PS50977">
    <property type="entry name" value="HTH_TETR_2"/>
    <property type="match status" value="1"/>
</dbReference>
<dbReference type="GO" id="GO:0000976">
    <property type="term" value="F:transcription cis-regulatory region binding"/>
    <property type="evidence" value="ECO:0007669"/>
    <property type="project" value="TreeGrafter"/>
</dbReference>
<evidence type="ECO:0000313" key="7">
    <source>
        <dbReference type="Proteomes" id="UP000245368"/>
    </source>
</evidence>
<dbReference type="InterPro" id="IPR025996">
    <property type="entry name" value="MT1864/Rv1816-like_C"/>
</dbReference>
<evidence type="ECO:0000256" key="2">
    <source>
        <dbReference type="ARBA" id="ARBA00023125"/>
    </source>
</evidence>
<sequence length="233" mass="24062">MTATSPASPRERILEAALTLLERGGVEAVSTRAVSAAAEVQVPTLYRQFGDMQGLLDAVASAGYATYLQVKTARASSGDPVADLRAGWDGHVAFGLEHPHLYALMYAAPRPQAPTPAAREAAALLRALLERVAAAGKLALGVDSAAAMIHAAAVGVTLTSLKHQPPDPHLSERMREAVLGAVLVARPGAPSSAVQPQAAAHAVALVALLPGLETPFSAAEQALLIEWLARLSP</sequence>
<dbReference type="AlphaFoldDB" id="A0A2Z3JEA3"/>
<dbReference type="SUPFAM" id="SSF48498">
    <property type="entry name" value="Tetracyclin repressor-like, C-terminal domain"/>
    <property type="match status" value="1"/>
</dbReference>
<dbReference type="OrthoDB" id="9814200at2"/>
<dbReference type="Gene3D" id="1.10.357.10">
    <property type="entry name" value="Tetracycline Repressor, domain 2"/>
    <property type="match status" value="1"/>
</dbReference>
<accession>A0A2Z3JEA3</accession>
<evidence type="ECO:0000256" key="1">
    <source>
        <dbReference type="ARBA" id="ARBA00023015"/>
    </source>
</evidence>
<reference evidence="6 7" key="1">
    <citation type="submission" date="2018-05" db="EMBL/GenBank/DDBJ databases">
        <title>Complete Genome Sequence of Deinococcus sp. strain 17bor-2.</title>
        <authorList>
            <person name="Srinivasan S."/>
        </authorList>
    </citation>
    <scope>NUCLEOTIDE SEQUENCE [LARGE SCALE GENOMIC DNA]</scope>
    <source>
        <strain evidence="6 7">17bor-2</strain>
    </source>
</reference>
<name>A0A2Z3JEA3_9DEIO</name>
<dbReference type="InterPro" id="IPR009057">
    <property type="entry name" value="Homeodomain-like_sf"/>
</dbReference>
<dbReference type="Proteomes" id="UP000245368">
    <property type="component" value="Chromosome"/>
</dbReference>
<dbReference type="InterPro" id="IPR050109">
    <property type="entry name" value="HTH-type_TetR-like_transc_reg"/>
</dbReference>
<dbReference type="SUPFAM" id="SSF46689">
    <property type="entry name" value="Homeodomain-like"/>
    <property type="match status" value="1"/>
</dbReference>
<dbReference type="Pfam" id="PF13305">
    <property type="entry name" value="TetR_C_33"/>
    <property type="match status" value="1"/>
</dbReference>
<dbReference type="InterPro" id="IPR036271">
    <property type="entry name" value="Tet_transcr_reg_TetR-rel_C_sf"/>
</dbReference>
<dbReference type="RefSeq" id="WP_109827010.1">
    <property type="nucleotide sequence ID" value="NZ_CP029494.1"/>
</dbReference>
<keyword evidence="3" id="KW-0804">Transcription</keyword>
<dbReference type="PANTHER" id="PTHR30055">
    <property type="entry name" value="HTH-TYPE TRANSCRIPTIONAL REGULATOR RUTR"/>
    <property type="match status" value="1"/>
</dbReference>
<keyword evidence="2 4" id="KW-0238">DNA-binding</keyword>
<proteinExistence type="predicted"/>
<organism evidence="6 7">
    <name type="scientific">Deinococcus irradiatisoli</name>
    <dbReference type="NCBI Taxonomy" id="2202254"/>
    <lineage>
        <taxon>Bacteria</taxon>
        <taxon>Thermotogati</taxon>
        <taxon>Deinococcota</taxon>
        <taxon>Deinococci</taxon>
        <taxon>Deinococcales</taxon>
        <taxon>Deinococcaceae</taxon>
        <taxon>Deinococcus</taxon>
    </lineage>
</organism>
<dbReference type="EMBL" id="CP029494">
    <property type="protein sequence ID" value="AWN23295.1"/>
    <property type="molecule type" value="Genomic_DNA"/>
</dbReference>
<dbReference type="GO" id="GO:0003700">
    <property type="term" value="F:DNA-binding transcription factor activity"/>
    <property type="evidence" value="ECO:0007669"/>
    <property type="project" value="TreeGrafter"/>
</dbReference>
<evidence type="ECO:0000313" key="6">
    <source>
        <dbReference type="EMBL" id="AWN23295.1"/>
    </source>
</evidence>
<dbReference type="Pfam" id="PF00440">
    <property type="entry name" value="TetR_N"/>
    <property type="match status" value="1"/>
</dbReference>
<dbReference type="PANTHER" id="PTHR30055:SF220">
    <property type="entry name" value="TETR-FAMILY REGULATORY PROTEIN"/>
    <property type="match status" value="1"/>
</dbReference>
<evidence type="ECO:0000256" key="4">
    <source>
        <dbReference type="PROSITE-ProRule" id="PRU00335"/>
    </source>
</evidence>
<gene>
    <name evidence="6" type="ORF">DKM44_08685</name>
</gene>
<dbReference type="InterPro" id="IPR001647">
    <property type="entry name" value="HTH_TetR"/>
</dbReference>
<feature type="DNA-binding region" description="H-T-H motif" evidence="4">
    <location>
        <begin position="30"/>
        <end position="49"/>
    </location>
</feature>
<evidence type="ECO:0000256" key="3">
    <source>
        <dbReference type="ARBA" id="ARBA00023163"/>
    </source>
</evidence>
<keyword evidence="7" id="KW-1185">Reference proteome</keyword>